<evidence type="ECO:0000313" key="4">
    <source>
        <dbReference type="RefSeq" id="XP_010251874.1"/>
    </source>
</evidence>
<dbReference type="AlphaFoldDB" id="A0A1U7ZE13"/>
<organism evidence="3 4">
    <name type="scientific">Nelumbo nucifera</name>
    <name type="common">Sacred lotus</name>
    <dbReference type="NCBI Taxonomy" id="4432"/>
    <lineage>
        <taxon>Eukaryota</taxon>
        <taxon>Viridiplantae</taxon>
        <taxon>Streptophyta</taxon>
        <taxon>Embryophyta</taxon>
        <taxon>Tracheophyta</taxon>
        <taxon>Spermatophyta</taxon>
        <taxon>Magnoliopsida</taxon>
        <taxon>Proteales</taxon>
        <taxon>Nelumbonaceae</taxon>
        <taxon>Nelumbo</taxon>
    </lineage>
</organism>
<dbReference type="Pfam" id="PF03399">
    <property type="entry name" value="SAC3_GANP"/>
    <property type="match status" value="1"/>
</dbReference>
<dbReference type="Proteomes" id="UP000189703">
    <property type="component" value="Unplaced"/>
</dbReference>
<evidence type="ECO:0000259" key="2">
    <source>
        <dbReference type="Pfam" id="PF03399"/>
    </source>
</evidence>
<evidence type="ECO:0000313" key="3">
    <source>
        <dbReference type="Proteomes" id="UP000189703"/>
    </source>
</evidence>
<dbReference type="GO" id="GO:0006406">
    <property type="term" value="P:mRNA export from nucleus"/>
    <property type="evidence" value="ECO:0000318"/>
    <property type="project" value="GO_Central"/>
</dbReference>
<sequence length="414" mass="47650">MEKGRREAKKPNYSSSSPDEQRRLRSNNFHSNRSENNAQVSKRGSTCSSNTLDENYGQSQDSSNLPSLVGTCLDMCPARERAQRERLRDLSVFERLNGNPGRTSPSLAVKKFCRTMSTTHIQASDVRPLPVLQGTLDYLLSLLDSSEHPFDVVHDFVFDRTRSIRQDLSMQNIVNDQAINMYEEMVKFHIISHHKLLRCSSNPNISSAHYLNMEQLTKSLLSLYDLYNANRKFNSINRNEAEFLSFYVLLHLGFNGESMGESLSTWFRLQPSSVTKSKEMRFARKVLRFFRVGNYKCFFSTIASEASYLQFCLMEPFINEIRVEAISCINYGGYKLHPYPLEYLSKILMLKESNVESLCKACGLEITTDEAGNKFLPTKQTGFCRPKGGFHEYSFLDIERFQRQTMVKHSRIVN</sequence>
<dbReference type="RefSeq" id="XP_010251874.1">
    <property type="nucleotide sequence ID" value="XM_010253572.2"/>
</dbReference>
<reference evidence="4" key="1">
    <citation type="submission" date="2025-08" db="UniProtKB">
        <authorList>
            <consortium name="RefSeq"/>
        </authorList>
    </citation>
    <scope>IDENTIFICATION</scope>
</reference>
<dbReference type="InParanoid" id="A0A1U7ZE13"/>
<dbReference type="STRING" id="4432.A0A1U7ZE13"/>
<dbReference type="PANTHER" id="PTHR12436:SF3">
    <property type="entry name" value="GERMINAL-CENTER ASSOCIATED NUCLEAR PROTEIN"/>
    <property type="match status" value="1"/>
</dbReference>
<dbReference type="GO" id="GO:0005634">
    <property type="term" value="C:nucleus"/>
    <property type="evidence" value="ECO:0000318"/>
    <property type="project" value="GO_Central"/>
</dbReference>
<dbReference type="FunCoup" id="A0A1U7ZE13">
    <property type="interactions" value="767"/>
</dbReference>
<dbReference type="GeneID" id="104593628"/>
<dbReference type="GO" id="GO:0070390">
    <property type="term" value="C:transcription export complex 2"/>
    <property type="evidence" value="ECO:0000318"/>
    <property type="project" value="GO_Central"/>
</dbReference>
<gene>
    <name evidence="4" type="primary">LOC104593628</name>
</gene>
<keyword evidence="3" id="KW-1185">Reference proteome</keyword>
<feature type="domain" description="SAC3/GANP/THP3 conserved" evidence="2">
    <location>
        <begin position="75"/>
        <end position="367"/>
    </location>
</feature>
<name>A0A1U7ZE13_NELNU</name>
<dbReference type="OrthoDB" id="264795at2759"/>
<dbReference type="GO" id="GO:0005737">
    <property type="term" value="C:cytoplasm"/>
    <property type="evidence" value="ECO:0000318"/>
    <property type="project" value="GO_Central"/>
</dbReference>
<dbReference type="Gene3D" id="1.25.40.990">
    <property type="match status" value="1"/>
</dbReference>
<dbReference type="OMA" id="IFTHAYN"/>
<dbReference type="FunFam" id="1.25.40.990:FF:000012">
    <property type="entry name" value="SAC3 family protein C"/>
    <property type="match status" value="1"/>
</dbReference>
<feature type="compositionally biased region" description="Polar residues" evidence="1">
    <location>
        <begin position="26"/>
        <end position="64"/>
    </location>
</feature>
<dbReference type="InterPro" id="IPR005062">
    <property type="entry name" value="SAC3/GANP/THP3_conserved"/>
</dbReference>
<evidence type="ECO:0000256" key="1">
    <source>
        <dbReference type="SAM" id="MobiDB-lite"/>
    </source>
</evidence>
<feature type="region of interest" description="Disordered" evidence="1">
    <location>
        <begin position="1"/>
        <end position="64"/>
    </location>
</feature>
<dbReference type="InterPro" id="IPR045107">
    <property type="entry name" value="SAC3/GANP/THP3"/>
</dbReference>
<dbReference type="PANTHER" id="PTHR12436">
    <property type="entry name" value="80 KDA MCM3-ASSOCIATED PROTEIN"/>
    <property type="match status" value="1"/>
</dbReference>
<proteinExistence type="predicted"/>
<accession>A0A1U7ZE13</accession>
<dbReference type="eggNOG" id="KOG1860">
    <property type="taxonomic scope" value="Eukaryota"/>
</dbReference>
<dbReference type="KEGG" id="nnu:104593628"/>
<protein>
    <submittedName>
        <fullName evidence="4">SAC3 family protein C</fullName>
    </submittedName>
</protein>